<dbReference type="Pfam" id="PF07995">
    <property type="entry name" value="GSDH"/>
    <property type="match status" value="1"/>
</dbReference>
<dbReference type="InterPro" id="IPR011042">
    <property type="entry name" value="6-blade_b-propeller_TolB-like"/>
</dbReference>
<dbReference type="InterPro" id="IPR012938">
    <property type="entry name" value="Glc/Sorbosone_DH"/>
</dbReference>
<dbReference type="Gene3D" id="2.120.10.30">
    <property type="entry name" value="TolB, C-terminal domain"/>
    <property type="match status" value="1"/>
</dbReference>
<dbReference type="EMBL" id="CP012159">
    <property type="protein sequence ID" value="AKT43970.1"/>
    <property type="molecule type" value="Genomic_DNA"/>
</dbReference>
<sequence length="327" mass="35687">MTAAPGDDTRLFVVEQRGRIRVIENGTLLDTPFLDISSLIPSMSQADEWGLLGLVFHPEHATNRRFFVFYMQTGGRSIVAEYATSANNPNLAEAAPTQTVLSIEGPVAHHFGGMMAFGRDGYLYVSSGDRGDEARAQNLSSRNGKMLRLDVDNPASAPPGNMPGADSLVWSYGLRNVWRFSFDRCTGDLYMGDVGGAYEEVNIEPHNTGHRNYGWPVADTGTNCSTGTCPVFAVDHNFSDCSMVGGYVYRGSAIPNMNGRYLFGDWCTNRITTLVWTGGTSVEQVEDLRQNLDTANTLVAMSSFGEDNQGNVYVVDLAGALYRIDAE</sequence>
<dbReference type="STRING" id="52.CMC5_082080"/>
<feature type="domain" description="Glucose/Sorbosone dehydrogenase" evidence="1">
    <location>
        <begin position="7"/>
        <end position="293"/>
    </location>
</feature>
<name>A0A0K1ESQ9_CHOCO</name>
<evidence type="ECO:0000313" key="2">
    <source>
        <dbReference type="EMBL" id="AKT43970.1"/>
    </source>
</evidence>
<keyword evidence="3" id="KW-1185">Reference proteome</keyword>
<accession>A0A0K1ESQ9</accession>
<evidence type="ECO:0000259" key="1">
    <source>
        <dbReference type="Pfam" id="PF07995"/>
    </source>
</evidence>
<proteinExistence type="predicted"/>
<reference evidence="2 3" key="1">
    <citation type="submission" date="2015-07" db="EMBL/GenBank/DDBJ databases">
        <title>Genome analysis of myxobacterium Chondromyces crocatus Cm c5 reveals a high potential for natural compound synthesis and the genetic basis for the loss of fruiting body formation.</title>
        <authorList>
            <person name="Zaburannyi N."/>
            <person name="Bunk B."/>
            <person name="Maier J."/>
            <person name="Overmann J."/>
            <person name="Mueller R."/>
        </authorList>
    </citation>
    <scope>NUCLEOTIDE SEQUENCE [LARGE SCALE GENOMIC DNA]</scope>
    <source>
        <strain evidence="2 3">Cm c5</strain>
    </source>
</reference>
<gene>
    <name evidence="2" type="ORF">CMC5_082080</name>
</gene>
<dbReference type="PANTHER" id="PTHR19328">
    <property type="entry name" value="HEDGEHOG-INTERACTING PROTEIN"/>
    <property type="match status" value="1"/>
</dbReference>
<dbReference type="AlphaFoldDB" id="A0A0K1ESQ9"/>
<dbReference type="PANTHER" id="PTHR19328:SF75">
    <property type="entry name" value="ALDOSE SUGAR DEHYDROGENASE YLII"/>
    <property type="match status" value="1"/>
</dbReference>
<dbReference type="InterPro" id="IPR011041">
    <property type="entry name" value="Quinoprot_gluc/sorb_DH_b-prop"/>
</dbReference>
<dbReference type="Proteomes" id="UP000067626">
    <property type="component" value="Chromosome"/>
</dbReference>
<organism evidence="2 3">
    <name type="scientific">Chondromyces crocatus</name>
    <dbReference type="NCBI Taxonomy" id="52"/>
    <lineage>
        <taxon>Bacteria</taxon>
        <taxon>Pseudomonadati</taxon>
        <taxon>Myxococcota</taxon>
        <taxon>Polyangia</taxon>
        <taxon>Polyangiales</taxon>
        <taxon>Polyangiaceae</taxon>
        <taxon>Chondromyces</taxon>
    </lineage>
</organism>
<protein>
    <recommendedName>
        <fullName evidence="1">Glucose/Sorbosone dehydrogenase domain-containing protein</fullName>
    </recommendedName>
</protein>
<evidence type="ECO:0000313" key="3">
    <source>
        <dbReference type="Proteomes" id="UP000067626"/>
    </source>
</evidence>
<dbReference type="KEGG" id="ccro:CMC5_082080"/>
<dbReference type="SUPFAM" id="SSF50952">
    <property type="entry name" value="Soluble quinoprotein glucose dehydrogenase"/>
    <property type="match status" value="1"/>
</dbReference>